<comment type="caution">
    <text evidence="4">The sequence shown here is derived from an EMBL/GenBank/DDBJ whole genome shotgun (WGS) entry which is preliminary data.</text>
</comment>
<evidence type="ECO:0000256" key="2">
    <source>
        <dbReference type="ARBA" id="ARBA00023163"/>
    </source>
</evidence>
<dbReference type="GO" id="GO:0043565">
    <property type="term" value="F:sequence-specific DNA binding"/>
    <property type="evidence" value="ECO:0007669"/>
    <property type="project" value="InterPro"/>
</dbReference>
<keyword evidence="1" id="KW-0805">Transcription regulation</keyword>
<dbReference type="GO" id="GO:0003700">
    <property type="term" value="F:DNA-binding transcription factor activity"/>
    <property type="evidence" value="ECO:0007669"/>
    <property type="project" value="InterPro"/>
</dbReference>
<evidence type="ECO:0000313" key="4">
    <source>
        <dbReference type="EMBL" id="HIU57973.1"/>
    </source>
</evidence>
<reference evidence="4" key="2">
    <citation type="journal article" date="2021" name="PeerJ">
        <title>Extensive microbial diversity within the chicken gut microbiome revealed by metagenomics and culture.</title>
        <authorList>
            <person name="Gilroy R."/>
            <person name="Ravi A."/>
            <person name="Getino M."/>
            <person name="Pursley I."/>
            <person name="Horton D.L."/>
            <person name="Alikhan N.F."/>
            <person name="Baker D."/>
            <person name="Gharbi K."/>
            <person name="Hall N."/>
            <person name="Watson M."/>
            <person name="Adriaenssens E.M."/>
            <person name="Foster-Nyarko E."/>
            <person name="Jarju S."/>
            <person name="Secka A."/>
            <person name="Antonio M."/>
            <person name="Oren A."/>
            <person name="Chaudhuri R.R."/>
            <person name="La Ragione R."/>
            <person name="Hildebrand F."/>
            <person name="Pallen M.J."/>
        </authorList>
    </citation>
    <scope>NUCLEOTIDE SEQUENCE</scope>
    <source>
        <strain evidence="4">USAMLcec3-3695</strain>
    </source>
</reference>
<feature type="domain" description="HTH araC/xylS-type" evidence="3">
    <location>
        <begin position="1"/>
        <end position="36"/>
    </location>
</feature>
<gene>
    <name evidence="4" type="ORF">IAA61_09235</name>
</gene>
<dbReference type="PROSITE" id="PS01124">
    <property type="entry name" value="HTH_ARAC_FAMILY_2"/>
    <property type="match status" value="1"/>
</dbReference>
<name>A0A9D1MCH8_9FIRM</name>
<keyword evidence="2" id="KW-0804">Transcription</keyword>
<dbReference type="InterPro" id="IPR018060">
    <property type="entry name" value="HTH_AraC"/>
</dbReference>
<evidence type="ECO:0000313" key="5">
    <source>
        <dbReference type="Proteomes" id="UP000824109"/>
    </source>
</evidence>
<dbReference type="Proteomes" id="UP000824109">
    <property type="component" value="Unassembled WGS sequence"/>
</dbReference>
<reference evidence="4" key="1">
    <citation type="submission" date="2020-10" db="EMBL/GenBank/DDBJ databases">
        <authorList>
            <person name="Gilroy R."/>
        </authorList>
    </citation>
    <scope>NUCLEOTIDE SEQUENCE</scope>
    <source>
        <strain evidence="4">USAMLcec3-3695</strain>
    </source>
</reference>
<protein>
    <submittedName>
        <fullName evidence="4">Helix-turn-helix transcriptional regulator</fullName>
    </submittedName>
</protein>
<sequence>MTVTETAICCAFFDSNYFPRLFKRTYDKTPCEYRNSFFMN</sequence>
<dbReference type="Pfam" id="PF00165">
    <property type="entry name" value="HTH_AraC"/>
    <property type="match status" value="1"/>
</dbReference>
<organism evidence="4 5">
    <name type="scientific">Candidatus Ornithomonoglobus merdipullorum</name>
    <dbReference type="NCBI Taxonomy" id="2840895"/>
    <lineage>
        <taxon>Bacteria</taxon>
        <taxon>Bacillati</taxon>
        <taxon>Bacillota</taxon>
        <taxon>Clostridia</taxon>
        <taxon>Candidatus Ornithomonoglobus</taxon>
    </lineage>
</organism>
<evidence type="ECO:0000256" key="1">
    <source>
        <dbReference type="ARBA" id="ARBA00023015"/>
    </source>
</evidence>
<proteinExistence type="predicted"/>
<dbReference type="EMBL" id="DVNB01000094">
    <property type="protein sequence ID" value="HIU57973.1"/>
    <property type="molecule type" value="Genomic_DNA"/>
</dbReference>
<dbReference type="AlphaFoldDB" id="A0A9D1MCH8"/>
<evidence type="ECO:0000259" key="3">
    <source>
        <dbReference type="PROSITE" id="PS01124"/>
    </source>
</evidence>
<dbReference type="Gene3D" id="1.10.10.60">
    <property type="entry name" value="Homeodomain-like"/>
    <property type="match status" value="1"/>
</dbReference>
<dbReference type="SUPFAM" id="SSF46689">
    <property type="entry name" value="Homeodomain-like"/>
    <property type="match status" value="1"/>
</dbReference>
<dbReference type="InterPro" id="IPR009057">
    <property type="entry name" value="Homeodomain-like_sf"/>
</dbReference>
<accession>A0A9D1MCH8</accession>